<dbReference type="InterPro" id="IPR019667">
    <property type="entry name" value="Uncharacterised_YbaK"/>
</dbReference>
<dbReference type="eggNOG" id="ENOG5032QTK">
    <property type="taxonomic scope" value="Bacteria"/>
</dbReference>
<dbReference type="GeneID" id="92959331"/>
<dbReference type="Proteomes" id="UP000032076">
    <property type="component" value="Unassembled WGS sequence"/>
</dbReference>
<dbReference type="STRING" id="35841.B4167_2165"/>
<evidence type="ECO:0008006" key="5">
    <source>
        <dbReference type="Google" id="ProtNLM"/>
    </source>
</evidence>
<reference evidence="1 4" key="1">
    <citation type="submission" date="2014-07" db="EMBL/GenBank/DDBJ databases">
        <authorList>
            <person name="Wibberg Daniel"/>
        </authorList>
    </citation>
    <scope>NUCLEOTIDE SEQUENCE [LARGE SCALE GENOMIC DNA]</scope>
</reference>
<keyword evidence="4" id="KW-1185">Reference proteome</keyword>
<accession>A0A090IQV1</accession>
<gene>
    <name evidence="2" type="ORF">B4167_2165</name>
    <name evidence="1" type="ORF">BT1A1_0167</name>
</gene>
<dbReference type="EMBL" id="CCRF01000007">
    <property type="protein sequence ID" value="CEE00037.1"/>
    <property type="molecule type" value="Genomic_DNA"/>
</dbReference>
<evidence type="ECO:0000313" key="2">
    <source>
        <dbReference type="EMBL" id="KIO73383.1"/>
    </source>
</evidence>
<name>A0A090IQV1_9BACI</name>
<dbReference type="Proteomes" id="UP000040576">
    <property type="component" value="Unassembled WGS sequence"/>
</dbReference>
<proteinExistence type="predicted"/>
<protein>
    <recommendedName>
        <fullName evidence="5">DUF2521 domain-containing protein</fullName>
    </recommendedName>
</protein>
<evidence type="ECO:0000313" key="3">
    <source>
        <dbReference type="Proteomes" id="UP000032076"/>
    </source>
</evidence>
<dbReference type="EMBL" id="JXLU01000045">
    <property type="protein sequence ID" value="KIO73383.1"/>
    <property type="molecule type" value="Genomic_DNA"/>
</dbReference>
<sequence length="151" mass="17730">MDIETNIDTSFLTRRRERQIKFERSVLRELSLAILKKSVQNYFAGLLTNSGLLFDQVIEEGCYDVALEVYLLGSSYSRLGYYGKPIEEVKASSLEERRNFSKALQDFIAYWGAKLDEQNEERLESQCDAFVDHWFMEGFVKGKMKYKMRLH</sequence>
<evidence type="ECO:0000313" key="1">
    <source>
        <dbReference type="EMBL" id="CEE00037.1"/>
    </source>
</evidence>
<dbReference type="AlphaFoldDB" id="A0A090IQV1"/>
<dbReference type="OrthoDB" id="2915109at2"/>
<reference evidence="2 3" key="2">
    <citation type="submission" date="2015-01" db="EMBL/GenBank/DDBJ databases">
        <title>Draft Genome Sequences of Four Bacillus thermoamylovorans Strains, Isolated From Food Products.</title>
        <authorList>
            <person name="Krawcyk A.O."/>
            <person name="Berendsen E.M."/>
            <person name="Eijlander R.T."/>
            <person name="de Jong A."/>
            <person name="Wells-Bennik M."/>
            <person name="Kuipers O.P."/>
        </authorList>
    </citation>
    <scope>NUCLEOTIDE SEQUENCE [LARGE SCALE GENOMIC DNA]</scope>
    <source>
        <strain evidence="2 3">B4167</strain>
    </source>
</reference>
<dbReference type="RefSeq" id="WP_051988941.1">
    <property type="nucleotide sequence ID" value="NZ_CCRF01000007.1"/>
</dbReference>
<evidence type="ECO:0000313" key="4">
    <source>
        <dbReference type="Proteomes" id="UP000040576"/>
    </source>
</evidence>
<organism evidence="1 4">
    <name type="scientific">Caldibacillus thermoamylovorans</name>
    <dbReference type="NCBI Taxonomy" id="35841"/>
    <lineage>
        <taxon>Bacteria</taxon>
        <taxon>Bacillati</taxon>
        <taxon>Bacillota</taxon>
        <taxon>Bacilli</taxon>
        <taxon>Bacillales</taxon>
        <taxon>Bacillaceae</taxon>
        <taxon>Caldibacillus</taxon>
    </lineage>
</organism>
<dbReference type="PATRIC" id="fig|35841.6.peg.1487"/>
<dbReference type="Pfam" id="PF10730">
    <property type="entry name" value="DUF2521"/>
    <property type="match status" value="1"/>
</dbReference>